<keyword evidence="2" id="KW-1133">Transmembrane helix</keyword>
<evidence type="ECO:0000313" key="4">
    <source>
        <dbReference type="Proteomes" id="UP000251692"/>
    </source>
</evidence>
<gene>
    <name evidence="3" type="ORF">DP923_06755</name>
</gene>
<dbReference type="EMBL" id="QMDV01000002">
    <property type="protein sequence ID" value="RAU82938.1"/>
    <property type="molecule type" value="Genomic_DNA"/>
</dbReference>
<evidence type="ECO:0000256" key="1">
    <source>
        <dbReference type="SAM" id="MobiDB-lite"/>
    </source>
</evidence>
<dbReference type="RefSeq" id="WP_112305087.1">
    <property type="nucleotide sequence ID" value="NZ_QMDV01000002.1"/>
</dbReference>
<feature type="compositionally biased region" description="Low complexity" evidence="1">
    <location>
        <begin position="1"/>
        <end position="14"/>
    </location>
</feature>
<sequence length="118" mass="13067">MENNTNQNTGNTNDQKQKQDTTGANDQKQGKKDSVLQVFQPHDMSKTIESAMHVFQGRHEKLPDLMQDVGNIILKAAKRFTTTQLIIGAGAVTVGAILLARYGEEQGYWDFDGEEEAA</sequence>
<accession>A0A364RF08</accession>
<organism evidence="3 4">
    <name type="scientific">Pontibacter arcticus</name>
    <dbReference type="NCBI Taxonomy" id="2080288"/>
    <lineage>
        <taxon>Bacteria</taxon>
        <taxon>Pseudomonadati</taxon>
        <taxon>Bacteroidota</taxon>
        <taxon>Cytophagia</taxon>
        <taxon>Cytophagales</taxon>
        <taxon>Hymenobacteraceae</taxon>
        <taxon>Pontibacter</taxon>
    </lineage>
</organism>
<dbReference type="AlphaFoldDB" id="A0A364RF08"/>
<reference evidence="3 4" key="1">
    <citation type="submission" date="2018-06" db="EMBL/GenBank/DDBJ databases">
        <authorList>
            <person name="Liu Z.-W."/>
        </authorList>
    </citation>
    <scope>NUCLEOTIDE SEQUENCE [LARGE SCALE GENOMIC DNA]</scope>
    <source>
        <strain evidence="3 4">2b14</strain>
    </source>
</reference>
<dbReference type="OrthoDB" id="853992at2"/>
<feature type="transmembrane region" description="Helical" evidence="2">
    <location>
        <begin position="85"/>
        <end position="103"/>
    </location>
</feature>
<proteinExistence type="predicted"/>
<name>A0A364RF08_9BACT</name>
<comment type="caution">
    <text evidence="3">The sequence shown here is derived from an EMBL/GenBank/DDBJ whole genome shotgun (WGS) entry which is preliminary data.</text>
</comment>
<evidence type="ECO:0000256" key="2">
    <source>
        <dbReference type="SAM" id="Phobius"/>
    </source>
</evidence>
<protein>
    <submittedName>
        <fullName evidence="3">Uncharacterized protein</fullName>
    </submittedName>
</protein>
<keyword evidence="4" id="KW-1185">Reference proteome</keyword>
<keyword evidence="2" id="KW-0472">Membrane</keyword>
<keyword evidence="2" id="KW-0812">Transmembrane</keyword>
<feature type="region of interest" description="Disordered" evidence="1">
    <location>
        <begin position="1"/>
        <end position="35"/>
    </location>
</feature>
<evidence type="ECO:0000313" key="3">
    <source>
        <dbReference type="EMBL" id="RAU82938.1"/>
    </source>
</evidence>
<reference evidence="3 4" key="2">
    <citation type="submission" date="2018-07" db="EMBL/GenBank/DDBJ databases">
        <title>Pontibacter sp. 2b14 genomic sequence and assembly.</title>
        <authorList>
            <person name="Du Z.-J."/>
        </authorList>
    </citation>
    <scope>NUCLEOTIDE SEQUENCE [LARGE SCALE GENOMIC DNA]</scope>
    <source>
        <strain evidence="3 4">2b14</strain>
    </source>
</reference>
<dbReference type="Proteomes" id="UP000251692">
    <property type="component" value="Unassembled WGS sequence"/>
</dbReference>